<name>A0A4P0XIP3_KLEPN</name>
<dbReference type="Proteomes" id="UP000507695">
    <property type="component" value="Unassembled WGS sequence"/>
</dbReference>
<gene>
    <name evidence="1" type="ORF">NCTC9183_00792</name>
</gene>
<dbReference type="EMBL" id="CABDVL010000003">
    <property type="protein sequence ID" value="VTM49268.1"/>
    <property type="molecule type" value="Genomic_DNA"/>
</dbReference>
<protein>
    <submittedName>
        <fullName evidence="1">Uncharacterized protein</fullName>
    </submittedName>
</protein>
<proteinExistence type="predicted"/>
<reference evidence="1" key="1">
    <citation type="submission" date="2019-04" db="EMBL/GenBank/DDBJ databases">
        <authorList>
            <consortium name="Pathogen Informatics"/>
        </authorList>
    </citation>
    <scope>NUCLEOTIDE SEQUENCE</scope>
    <source>
        <strain evidence="1">NCTC9183</strain>
    </source>
</reference>
<evidence type="ECO:0000313" key="1">
    <source>
        <dbReference type="EMBL" id="VTM49268.1"/>
    </source>
</evidence>
<sequence length="77" mass="8361">MALDLTNFATFQQNSASRSFLLGWLTFADHAQFTCGDHAEIAVLNQQTTVNAFEIEAGNASIPLAAGQYADVLLSRR</sequence>
<organism evidence="1">
    <name type="scientific">Klebsiella pneumoniae</name>
    <dbReference type="NCBI Taxonomy" id="573"/>
    <lineage>
        <taxon>Bacteria</taxon>
        <taxon>Pseudomonadati</taxon>
        <taxon>Pseudomonadota</taxon>
        <taxon>Gammaproteobacteria</taxon>
        <taxon>Enterobacterales</taxon>
        <taxon>Enterobacteriaceae</taxon>
        <taxon>Klebsiella/Raoultella group</taxon>
        <taxon>Klebsiella</taxon>
        <taxon>Klebsiella pneumoniae complex</taxon>
    </lineage>
</organism>
<dbReference type="AlphaFoldDB" id="A0A4P0XIP3"/>
<accession>A0A4P0XIP3</accession>